<keyword evidence="4" id="KW-1185">Reference proteome</keyword>
<dbReference type="AlphaFoldDB" id="A0AA39Z887"/>
<feature type="chain" id="PRO_5041267038" evidence="1">
    <location>
        <begin position="23"/>
        <end position="207"/>
    </location>
</feature>
<sequence length="207" mass="21915">MRFTMNIKLALAVSAFLLGAECAPTATAVEAAGGSSTTNDLAADPAVTAVTIPNASENVFKIADDEFVHYTPGAAAVAAPARNKRGNGSSENPAQVLKTRDNHCGASSFENRTSNGSPQVSDCWRIFNNIAGDGTWTINGFGHRTLATYGTCAFGVDTSAIWTYVGNEDIRDLIRDSINKYQWNGKVGSRGNMQCSGVAVTWGVYHT</sequence>
<evidence type="ECO:0000313" key="3">
    <source>
        <dbReference type="EMBL" id="KAK0665349.1"/>
    </source>
</evidence>
<evidence type="ECO:0000313" key="4">
    <source>
        <dbReference type="Proteomes" id="UP001174997"/>
    </source>
</evidence>
<evidence type="ECO:0000256" key="1">
    <source>
        <dbReference type="SAM" id="SignalP"/>
    </source>
</evidence>
<feature type="domain" description="Ecp2 effector protein-like" evidence="2">
    <location>
        <begin position="103"/>
        <end position="195"/>
    </location>
</feature>
<keyword evidence="1" id="KW-0732">Signal</keyword>
<organism evidence="3 4">
    <name type="scientific">Cercophora samala</name>
    <dbReference type="NCBI Taxonomy" id="330535"/>
    <lineage>
        <taxon>Eukaryota</taxon>
        <taxon>Fungi</taxon>
        <taxon>Dikarya</taxon>
        <taxon>Ascomycota</taxon>
        <taxon>Pezizomycotina</taxon>
        <taxon>Sordariomycetes</taxon>
        <taxon>Sordariomycetidae</taxon>
        <taxon>Sordariales</taxon>
        <taxon>Lasiosphaeriaceae</taxon>
        <taxon>Cercophora</taxon>
    </lineage>
</organism>
<dbReference type="InterPro" id="IPR029226">
    <property type="entry name" value="Ecp2-like"/>
</dbReference>
<accession>A0AA39Z887</accession>
<feature type="signal peptide" evidence="1">
    <location>
        <begin position="1"/>
        <end position="22"/>
    </location>
</feature>
<gene>
    <name evidence="3" type="ORF">QBC41DRAFT_328031</name>
</gene>
<dbReference type="EMBL" id="JAULSY010000112">
    <property type="protein sequence ID" value="KAK0665349.1"/>
    <property type="molecule type" value="Genomic_DNA"/>
</dbReference>
<evidence type="ECO:0000259" key="2">
    <source>
        <dbReference type="Pfam" id="PF14856"/>
    </source>
</evidence>
<comment type="caution">
    <text evidence="3">The sequence shown here is derived from an EMBL/GenBank/DDBJ whole genome shotgun (WGS) entry which is preliminary data.</text>
</comment>
<reference evidence="3" key="1">
    <citation type="submission" date="2023-06" db="EMBL/GenBank/DDBJ databases">
        <title>Genome-scale phylogeny and comparative genomics of the fungal order Sordariales.</title>
        <authorList>
            <consortium name="Lawrence Berkeley National Laboratory"/>
            <person name="Hensen N."/>
            <person name="Bonometti L."/>
            <person name="Westerberg I."/>
            <person name="Brannstrom I.O."/>
            <person name="Guillou S."/>
            <person name="Cros-Aarteil S."/>
            <person name="Calhoun S."/>
            <person name="Haridas S."/>
            <person name="Kuo A."/>
            <person name="Mondo S."/>
            <person name="Pangilinan J."/>
            <person name="Riley R."/>
            <person name="Labutti K."/>
            <person name="Andreopoulos B."/>
            <person name="Lipzen A."/>
            <person name="Chen C."/>
            <person name="Yanf M."/>
            <person name="Daum C."/>
            <person name="Ng V."/>
            <person name="Clum A."/>
            <person name="Steindorff A."/>
            <person name="Ohm R."/>
            <person name="Martin F."/>
            <person name="Silar P."/>
            <person name="Natvig D."/>
            <person name="Lalanne C."/>
            <person name="Gautier V."/>
            <person name="Ament-Velasquez S.L."/>
            <person name="Kruys A."/>
            <person name="Hutchinson M.I."/>
            <person name="Powell A.J."/>
            <person name="Barry K."/>
            <person name="Miller A.N."/>
            <person name="Grigoriev I.V."/>
            <person name="Debuchy R."/>
            <person name="Gladieux P."/>
            <person name="Thoren M.H."/>
            <person name="Johannesson H."/>
        </authorList>
    </citation>
    <scope>NUCLEOTIDE SEQUENCE</scope>
    <source>
        <strain evidence="3">CBS 307.81</strain>
    </source>
</reference>
<dbReference type="Pfam" id="PF14856">
    <property type="entry name" value="Hce2"/>
    <property type="match status" value="1"/>
</dbReference>
<dbReference type="Proteomes" id="UP001174997">
    <property type="component" value="Unassembled WGS sequence"/>
</dbReference>
<proteinExistence type="predicted"/>
<name>A0AA39Z887_9PEZI</name>
<protein>
    <submittedName>
        <fullName evidence="3">Necrosis-inducing factor-domain-containing protein</fullName>
    </submittedName>
</protein>